<accession>A0A316FIH5</accession>
<dbReference type="Proteomes" id="UP000245790">
    <property type="component" value="Unassembled WGS sequence"/>
</dbReference>
<dbReference type="RefSeq" id="WP_109764428.1">
    <property type="nucleotide sequence ID" value="NZ_QGGU01000010.1"/>
</dbReference>
<dbReference type="AlphaFoldDB" id="A0A316FIH5"/>
<dbReference type="EMBL" id="QGGU01000010">
    <property type="protein sequence ID" value="PWK47892.1"/>
    <property type="molecule type" value="Genomic_DNA"/>
</dbReference>
<reference evidence="1 2" key="1">
    <citation type="submission" date="2018-05" db="EMBL/GenBank/DDBJ databases">
        <title>Genomic Encyclopedia of Type Strains, Phase IV (KMG-IV): sequencing the most valuable type-strain genomes for metagenomic binning, comparative biology and taxonomic classification.</title>
        <authorList>
            <person name="Goeker M."/>
        </authorList>
    </citation>
    <scope>NUCLEOTIDE SEQUENCE [LARGE SCALE GENOMIC DNA]</scope>
    <source>
        <strain evidence="1 2">DSM 25350</strain>
    </source>
</reference>
<gene>
    <name evidence="1" type="ORF">C8D97_110107</name>
</gene>
<protein>
    <submittedName>
        <fullName evidence="1">Uncharacterized protein</fullName>
    </submittedName>
</protein>
<proteinExistence type="predicted"/>
<comment type="caution">
    <text evidence="1">The sequence shown here is derived from an EMBL/GenBank/DDBJ whole genome shotgun (WGS) entry which is preliminary data.</text>
</comment>
<name>A0A316FIH5_9GAMM</name>
<evidence type="ECO:0000313" key="1">
    <source>
        <dbReference type="EMBL" id="PWK47892.1"/>
    </source>
</evidence>
<evidence type="ECO:0000313" key="2">
    <source>
        <dbReference type="Proteomes" id="UP000245790"/>
    </source>
</evidence>
<keyword evidence="2" id="KW-1185">Reference proteome</keyword>
<sequence>MGKRNKINDKTPKYQPPKICSFCDSLAAYKGKLPTIDIEQAVLDQIKNATRKKQLVFDKKETYGEIYQCTKCIKKWHFVPLDNSFSGFFSEYKPRR</sequence>
<organism evidence="1 2">
    <name type="scientific">Pleionea mediterranea</name>
    <dbReference type="NCBI Taxonomy" id="523701"/>
    <lineage>
        <taxon>Bacteria</taxon>
        <taxon>Pseudomonadati</taxon>
        <taxon>Pseudomonadota</taxon>
        <taxon>Gammaproteobacteria</taxon>
        <taxon>Oceanospirillales</taxon>
        <taxon>Pleioneaceae</taxon>
        <taxon>Pleionea</taxon>
    </lineage>
</organism>